<evidence type="ECO:0000256" key="1">
    <source>
        <dbReference type="ARBA" id="ARBA00023251"/>
    </source>
</evidence>
<dbReference type="Gene3D" id="3.40.630.30">
    <property type="match status" value="1"/>
</dbReference>
<gene>
    <name evidence="3" type="ORF">GCM10010911_21180</name>
</gene>
<dbReference type="InterPro" id="IPR016181">
    <property type="entry name" value="Acyl_CoA_acyltransferase"/>
</dbReference>
<keyword evidence="1" id="KW-0046">Antibiotic resistance</keyword>
<evidence type="ECO:0000259" key="2">
    <source>
        <dbReference type="PROSITE" id="PS51186"/>
    </source>
</evidence>
<dbReference type="RefSeq" id="WP_188991962.1">
    <property type="nucleotide sequence ID" value="NZ_BMHP01000002.1"/>
</dbReference>
<dbReference type="AlphaFoldDB" id="A0A917DSL8"/>
<evidence type="ECO:0000313" key="3">
    <source>
        <dbReference type="EMBL" id="GGD63164.1"/>
    </source>
</evidence>
<dbReference type="EMBL" id="BMHP01000002">
    <property type="protein sequence ID" value="GGD63164.1"/>
    <property type="molecule type" value="Genomic_DNA"/>
</dbReference>
<feature type="domain" description="N-acetyltransferase" evidence="2">
    <location>
        <begin position="9"/>
        <end position="177"/>
    </location>
</feature>
<name>A0A917DSL8_9BACL</name>
<dbReference type="Pfam" id="PF13523">
    <property type="entry name" value="Acetyltransf_8"/>
    <property type="match status" value="1"/>
</dbReference>
<dbReference type="GO" id="GO:0046677">
    <property type="term" value="P:response to antibiotic"/>
    <property type="evidence" value="ECO:0007669"/>
    <property type="project" value="UniProtKB-KW"/>
</dbReference>
<reference evidence="3" key="2">
    <citation type="submission" date="2020-09" db="EMBL/GenBank/DDBJ databases">
        <authorList>
            <person name="Sun Q."/>
            <person name="Zhou Y."/>
        </authorList>
    </citation>
    <scope>NUCLEOTIDE SEQUENCE</scope>
    <source>
        <strain evidence="3">CGMCC 1.15178</strain>
    </source>
</reference>
<proteinExistence type="predicted"/>
<protein>
    <submittedName>
        <fullName evidence="3">GNAT family N-acetyltransferase</fullName>
    </submittedName>
</protein>
<accession>A0A917DSL8</accession>
<evidence type="ECO:0000313" key="4">
    <source>
        <dbReference type="Proteomes" id="UP000612456"/>
    </source>
</evidence>
<reference evidence="3" key="1">
    <citation type="journal article" date="2014" name="Int. J. Syst. Evol. Microbiol.">
        <title>Complete genome sequence of Corynebacterium casei LMG S-19264T (=DSM 44701T), isolated from a smear-ripened cheese.</title>
        <authorList>
            <consortium name="US DOE Joint Genome Institute (JGI-PGF)"/>
            <person name="Walter F."/>
            <person name="Albersmeier A."/>
            <person name="Kalinowski J."/>
            <person name="Ruckert C."/>
        </authorList>
    </citation>
    <scope>NUCLEOTIDE SEQUENCE</scope>
    <source>
        <strain evidence="3">CGMCC 1.15178</strain>
    </source>
</reference>
<keyword evidence="4" id="KW-1185">Reference proteome</keyword>
<dbReference type="PANTHER" id="PTHR31438:SF1">
    <property type="entry name" value="LYSINE N-ACYLTRANSFERASE C17G9.06C-RELATED"/>
    <property type="match status" value="1"/>
</dbReference>
<dbReference type="Proteomes" id="UP000612456">
    <property type="component" value="Unassembled WGS sequence"/>
</dbReference>
<sequence>MILFESGGLAVRQLKAEDDVLLCRWLSDPAVLAYYEGRDRPQNLAAIRETFFNRKDEDTTCCIITYDNNDIGYIQFYPIGEDERTEYGYSDFSGNIMGMDQFIGETVYWNRGIGTQLITAMKDFLQNHKHADKIVMDPQVWNHRALRVYEKCGFIRKKLLPKHEWHEGEYRDCWLIEFDCR</sequence>
<dbReference type="SUPFAM" id="SSF55729">
    <property type="entry name" value="Acyl-CoA N-acyltransferases (Nat)"/>
    <property type="match status" value="1"/>
</dbReference>
<dbReference type="GO" id="GO:0016410">
    <property type="term" value="F:N-acyltransferase activity"/>
    <property type="evidence" value="ECO:0007669"/>
    <property type="project" value="TreeGrafter"/>
</dbReference>
<dbReference type="PANTHER" id="PTHR31438">
    <property type="entry name" value="LYSINE N-ACYLTRANSFERASE C17G9.06C-RELATED"/>
    <property type="match status" value="1"/>
</dbReference>
<dbReference type="InterPro" id="IPR000182">
    <property type="entry name" value="GNAT_dom"/>
</dbReference>
<comment type="caution">
    <text evidence="3">The sequence shown here is derived from an EMBL/GenBank/DDBJ whole genome shotgun (WGS) entry which is preliminary data.</text>
</comment>
<organism evidence="3 4">
    <name type="scientific">Paenibacillus nasutitermitis</name>
    <dbReference type="NCBI Taxonomy" id="1652958"/>
    <lineage>
        <taxon>Bacteria</taxon>
        <taxon>Bacillati</taxon>
        <taxon>Bacillota</taxon>
        <taxon>Bacilli</taxon>
        <taxon>Bacillales</taxon>
        <taxon>Paenibacillaceae</taxon>
        <taxon>Paenibacillus</taxon>
    </lineage>
</organism>
<dbReference type="PROSITE" id="PS51186">
    <property type="entry name" value="GNAT"/>
    <property type="match status" value="1"/>
</dbReference>